<evidence type="ECO:0000256" key="2">
    <source>
        <dbReference type="ARBA" id="ARBA00005300"/>
    </source>
</evidence>
<evidence type="ECO:0000256" key="8">
    <source>
        <dbReference type="SAM" id="MobiDB-lite"/>
    </source>
</evidence>
<evidence type="ECO:0000256" key="6">
    <source>
        <dbReference type="ARBA" id="ARBA00022759"/>
    </source>
</evidence>
<feature type="compositionally biased region" description="Basic and acidic residues" evidence="8">
    <location>
        <begin position="298"/>
        <end position="317"/>
    </location>
</feature>
<evidence type="ECO:0000256" key="5">
    <source>
        <dbReference type="ARBA" id="ARBA00022723"/>
    </source>
</evidence>
<organism evidence="10 11">
    <name type="scientific">Mycena sanguinolenta</name>
    <dbReference type="NCBI Taxonomy" id="230812"/>
    <lineage>
        <taxon>Eukaryota</taxon>
        <taxon>Fungi</taxon>
        <taxon>Dikarya</taxon>
        <taxon>Basidiomycota</taxon>
        <taxon>Agaricomycotina</taxon>
        <taxon>Agaricomycetes</taxon>
        <taxon>Agaricomycetidae</taxon>
        <taxon>Agaricales</taxon>
        <taxon>Marasmiineae</taxon>
        <taxon>Mycenaceae</taxon>
        <taxon>Mycena</taxon>
    </lineage>
</organism>
<evidence type="ECO:0000313" key="11">
    <source>
        <dbReference type="Proteomes" id="UP000623467"/>
    </source>
</evidence>
<keyword evidence="10" id="KW-0695">RNA-directed DNA polymerase</keyword>
<dbReference type="OrthoDB" id="3265515at2759"/>
<dbReference type="InterPro" id="IPR050092">
    <property type="entry name" value="RNase_H"/>
</dbReference>
<comment type="similarity">
    <text evidence="2">Belongs to the RNase H family.</text>
</comment>
<dbReference type="Proteomes" id="UP000623467">
    <property type="component" value="Unassembled WGS sequence"/>
</dbReference>
<feature type="region of interest" description="Disordered" evidence="8">
    <location>
        <begin position="294"/>
        <end position="317"/>
    </location>
</feature>
<reference evidence="10" key="1">
    <citation type="submission" date="2020-05" db="EMBL/GenBank/DDBJ databases">
        <title>Mycena genomes resolve the evolution of fungal bioluminescence.</title>
        <authorList>
            <person name="Tsai I.J."/>
        </authorList>
    </citation>
    <scope>NUCLEOTIDE SEQUENCE</scope>
    <source>
        <strain evidence="10">160909Yilan</strain>
    </source>
</reference>
<evidence type="ECO:0000256" key="3">
    <source>
        <dbReference type="ARBA" id="ARBA00012180"/>
    </source>
</evidence>
<evidence type="ECO:0000256" key="4">
    <source>
        <dbReference type="ARBA" id="ARBA00022722"/>
    </source>
</evidence>
<dbReference type="GO" id="GO:0003676">
    <property type="term" value="F:nucleic acid binding"/>
    <property type="evidence" value="ECO:0007669"/>
    <property type="project" value="InterPro"/>
</dbReference>
<dbReference type="InterPro" id="IPR036397">
    <property type="entry name" value="RNaseH_sf"/>
</dbReference>
<dbReference type="EC" id="3.1.26.4" evidence="3"/>
<dbReference type="PROSITE" id="PS50879">
    <property type="entry name" value="RNASE_H_1"/>
    <property type="match status" value="1"/>
</dbReference>
<evidence type="ECO:0000313" key="10">
    <source>
        <dbReference type="EMBL" id="KAF7335977.1"/>
    </source>
</evidence>
<keyword evidence="6" id="KW-0255">Endonuclease</keyword>
<dbReference type="PANTHER" id="PTHR10642:SF26">
    <property type="entry name" value="RIBONUCLEASE H1"/>
    <property type="match status" value="1"/>
</dbReference>
<keyword evidence="10" id="KW-0808">Transferase</keyword>
<dbReference type="Pfam" id="PF00075">
    <property type="entry name" value="RNase_H"/>
    <property type="match status" value="1"/>
</dbReference>
<dbReference type="GO" id="GO:0046872">
    <property type="term" value="F:metal ion binding"/>
    <property type="evidence" value="ECO:0007669"/>
    <property type="project" value="UniProtKB-KW"/>
</dbReference>
<evidence type="ECO:0000256" key="7">
    <source>
        <dbReference type="ARBA" id="ARBA00022801"/>
    </source>
</evidence>
<dbReference type="AlphaFoldDB" id="A0A8H6X8B2"/>
<dbReference type="PANTHER" id="PTHR10642">
    <property type="entry name" value="RIBONUCLEASE H1"/>
    <property type="match status" value="1"/>
</dbReference>
<evidence type="ECO:0000256" key="1">
    <source>
        <dbReference type="ARBA" id="ARBA00000077"/>
    </source>
</evidence>
<dbReference type="InterPro" id="IPR012337">
    <property type="entry name" value="RNaseH-like_sf"/>
</dbReference>
<dbReference type="EMBL" id="JACAZH010000038">
    <property type="protein sequence ID" value="KAF7335977.1"/>
    <property type="molecule type" value="Genomic_DNA"/>
</dbReference>
<comment type="catalytic activity">
    <reaction evidence="1">
        <text>Endonucleolytic cleavage to 5'-phosphomonoester.</text>
        <dbReference type="EC" id="3.1.26.4"/>
    </reaction>
</comment>
<proteinExistence type="inferred from homology"/>
<name>A0A8H6X8B2_9AGAR</name>
<gene>
    <name evidence="10" type="ORF">MSAN_02311400</name>
</gene>
<accession>A0A8H6X8B2</accession>
<dbReference type="CDD" id="cd09276">
    <property type="entry name" value="Rnase_HI_RT_non_LTR"/>
    <property type="match status" value="1"/>
</dbReference>
<dbReference type="GO" id="GO:0003964">
    <property type="term" value="F:RNA-directed DNA polymerase activity"/>
    <property type="evidence" value="ECO:0007669"/>
    <property type="project" value="UniProtKB-KW"/>
</dbReference>
<keyword evidence="5" id="KW-0479">Metal-binding</keyword>
<dbReference type="InterPro" id="IPR002156">
    <property type="entry name" value="RNaseH_domain"/>
</dbReference>
<keyword evidence="4" id="KW-0540">Nuclease</keyword>
<evidence type="ECO:0000259" key="9">
    <source>
        <dbReference type="PROSITE" id="PS50879"/>
    </source>
</evidence>
<comment type="caution">
    <text evidence="10">The sequence shown here is derived from an EMBL/GenBank/DDBJ whole genome shotgun (WGS) entry which is preliminary data.</text>
</comment>
<protein>
    <recommendedName>
        <fullName evidence="3">ribonuclease H</fullName>
        <ecNumber evidence="3">3.1.26.4</ecNumber>
    </recommendedName>
</protein>
<dbReference type="Gene3D" id="3.30.420.10">
    <property type="entry name" value="Ribonuclease H-like superfamily/Ribonuclease H"/>
    <property type="match status" value="1"/>
</dbReference>
<dbReference type="GO" id="GO:0004523">
    <property type="term" value="F:RNA-DNA hybrid ribonuclease activity"/>
    <property type="evidence" value="ECO:0007669"/>
    <property type="project" value="UniProtKB-EC"/>
</dbReference>
<sequence length="543" mass="60465">MRRLYLGVCVPRMLYAADIFLSPPPLNRTLYGRSMGCRQRGIVRKLRSIQRRAALAITGALRSTAGEVLDIYANLLPVEHLIEKVRAGAALRIATLPTSHPLHQAARREAALKRPRHPSPLHDLMADFALRPNRMEQLKAVRFPATWLPQIRTSILSSKEDAVEAAKSDPSTYQVYTDGSGIDGQIGASAVLYKRGIEVNTLRFHLGSDEQHTVFEGEGVGGCLAIHLLTQLETLQGPVSIYVDSQPAIRATQTLTSTPSHWIWDLWHDLAAALVDRHPTVEVTIRWSPGHVGITGNERADEEAKRAAQERSSSPKDHLPARLWRTLPWSRSATKQLLDAERKTNVQKDWVASTRHKKTMAFDPKLAKGSYITLADSLPRSLAVLVLQLRTGHVPLAKHLHRIRKADSPICPLCRQADESVGHFLLWCPHHAAARQLLYSAAGPDSLALHRLLGTGNILPHLLRFLGRTGRFRSVHGALPPPPDPEKPPPRETFNFLAHFRMPQRITRDADPFNDPRAPPGLLEAWAAMQLENVRDDQIPLPA</sequence>
<dbReference type="SUPFAM" id="SSF53098">
    <property type="entry name" value="Ribonuclease H-like"/>
    <property type="match status" value="1"/>
</dbReference>
<keyword evidence="7" id="KW-0378">Hydrolase</keyword>
<feature type="domain" description="RNase H type-1" evidence="9">
    <location>
        <begin position="169"/>
        <end position="309"/>
    </location>
</feature>
<keyword evidence="10" id="KW-0548">Nucleotidyltransferase</keyword>
<dbReference type="GO" id="GO:0043137">
    <property type="term" value="P:DNA replication, removal of RNA primer"/>
    <property type="evidence" value="ECO:0007669"/>
    <property type="project" value="TreeGrafter"/>
</dbReference>
<keyword evidence="11" id="KW-1185">Reference proteome</keyword>